<dbReference type="SMART" id="SM00342">
    <property type="entry name" value="HTH_ARAC"/>
    <property type="match status" value="1"/>
</dbReference>
<dbReference type="GO" id="GO:0003700">
    <property type="term" value="F:DNA-binding transcription factor activity"/>
    <property type="evidence" value="ECO:0007669"/>
    <property type="project" value="InterPro"/>
</dbReference>
<dbReference type="InterPro" id="IPR009057">
    <property type="entry name" value="Homeodomain-like_sf"/>
</dbReference>
<evidence type="ECO:0000256" key="1">
    <source>
        <dbReference type="ARBA" id="ARBA00023015"/>
    </source>
</evidence>
<name>A0A5C4TEM7_9BACL</name>
<dbReference type="SUPFAM" id="SSF51215">
    <property type="entry name" value="Regulatory protein AraC"/>
    <property type="match status" value="1"/>
</dbReference>
<dbReference type="InterPro" id="IPR014710">
    <property type="entry name" value="RmlC-like_jellyroll"/>
</dbReference>
<gene>
    <name evidence="5" type="ORF">FE784_04155</name>
</gene>
<keyword evidence="3" id="KW-0804">Transcription</keyword>
<keyword evidence="1" id="KW-0805">Transcription regulation</keyword>
<accession>A0A5C4TEM7</accession>
<evidence type="ECO:0000313" key="6">
    <source>
        <dbReference type="Proteomes" id="UP000307943"/>
    </source>
</evidence>
<dbReference type="Gene3D" id="2.60.120.10">
    <property type="entry name" value="Jelly Rolls"/>
    <property type="match status" value="1"/>
</dbReference>
<dbReference type="PANTHER" id="PTHR43280">
    <property type="entry name" value="ARAC-FAMILY TRANSCRIPTIONAL REGULATOR"/>
    <property type="match status" value="1"/>
</dbReference>
<dbReference type="Proteomes" id="UP000307943">
    <property type="component" value="Unassembled WGS sequence"/>
</dbReference>
<dbReference type="RefSeq" id="WP_139600869.1">
    <property type="nucleotide sequence ID" value="NZ_VDCQ01000004.1"/>
</dbReference>
<feature type="domain" description="HTH araC/xylS-type" evidence="4">
    <location>
        <begin position="195"/>
        <end position="293"/>
    </location>
</feature>
<comment type="caution">
    <text evidence="5">The sequence shown here is derived from an EMBL/GenBank/DDBJ whole genome shotgun (WGS) entry which is preliminary data.</text>
</comment>
<sequence>MAFKYATHMFMDAEFPFWIKKYRHDSDRIPHFHDFVELVYVEKGEAIHEFEGERYSIGPGDVFIINPGEVHTYRIRNGKTLEIINCLFTPALIHESLLHELQLMKAMDFLYVLPFLNDRERFHHRLRLAGRESATVLHLMEGMIEEWKETSAGYRTLIKMKLVEILVLLSRYYKKQLNETVAEGITDVDDDMRARRISGYLERHCFQAIDVESIARLFHVSSRQLNRILKNETGLSVMETMHHNRMERAKQLLRETDETIIGIAALVGYESPSFFNRLFARTVGCPPSVYRSEARLNV</sequence>
<dbReference type="InterPro" id="IPR018062">
    <property type="entry name" value="HTH_AraC-typ_CS"/>
</dbReference>
<dbReference type="InterPro" id="IPR037923">
    <property type="entry name" value="HTH-like"/>
</dbReference>
<keyword evidence="2" id="KW-0238">DNA-binding</keyword>
<protein>
    <submittedName>
        <fullName evidence="5">Helix-turn-helix domain-containing protein</fullName>
    </submittedName>
</protein>
<evidence type="ECO:0000256" key="2">
    <source>
        <dbReference type="ARBA" id="ARBA00023125"/>
    </source>
</evidence>
<dbReference type="PANTHER" id="PTHR43280:SF28">
    <property type="entry name" value="HTH-TYPE TRANSCRIPTIONAL ACTIVATOR RHAS"/>
    <property type="match status" value="1"/>
</dbReference>
<dbReference type="Pfam" id="PF02311">
    <property type="entry name" value="AraC_binding"/>
    <property type="match status" value="1"/>
</dbReference>
<dbReference type="PROSITE" id="PS00041">
    <property type="entry name" value="HTH_ARAC_FAMILY_1"/>
    <property type="match status" value="1"/>
</dbReference>
<organism evidence="5 6">
    <name type="scientific">Paenibacillus hemerocallicola</name>
    <dbReference type="NCBI Taxonomy" id="1172614"/>
    <lineage>
        <taxon>Bacteria</taxon>
        <taxon>Bacillati</taxon>
        <taxon>Bacillota</taxon>
        <taxon>Bacilli</taxon>
        <taxon>Bacillales</taxon>
        <taxon>Paenibacillaceae</taxon>
        <taxon>Paenibacillus</taxon>
    </lineage>
</organism>
<dbReference type="EMBL" id="VDCQ01000004">
    <property type="protein sequence ID" value="TNJ67583.1"/>
    <property type="molecule type" value="Genomic_DNA"/>
</dbReference>
<dbReference type="AlphaFoldDB" id="A0A5C4TEM7"/>
<reference evidence="5 6" key="1">
    <citation type="submission" date="2019-05" db="EMBL/GenBank/DDBJ databases">
        <title>We sequenced the genome of Paenibacillus hemerocallicola KCTC 33185 for further insight into its adaptation and study the phylogeny of Paenibacillus.</title>
        <authorList>
            <person name="Narsing Rao M.P."/>
        </authorList>
    </citation>
    <scope>NUCLEOTIDE SEQUENCE [LARGE SCALE GENOMIC DNA]</scope>
    <source>
        <strain evidence="5 6">KCTC 33185</strain>
    </source>
</reference>
<evidence type="ECO:0000259" key="4">
    <source>
        <dbReference type="PROSITE" id="PS01124"/>
    </source>
</evidence>
<dbReference type="Pfam" id="PF12833">
    <property type="entry name" value="HTH_18"/>
    <property type="match status" value="1"/>
</dbReference>
<evidence type="ECO:0000313" key="5">
    <source>
        <dbReference type="EMBL" id="TNJ67583.1"/>
    </source>
</evidence>
<proteinExistence type="predicted"/>
<evidence type="ECO:0000256" key="3">
    <source>
        <dbReference type="ARBA" id="ARBA00023163"/>
    </source>
</evidence>
<dbReference type="SUPFAM" id="SSF46689">
    <property type="entry name" value="Homeodomain-like"/>
    <property type="match status" value="2"/>
</dbReference>
<keyword evidence="6" id="KW-1185">Reference proteome</keyword>
<dbReference type="InterPro" id="IPR003313">
    <property type="entry name" value="AraC-bd"/>
</dbReference>
<dbReference type="OrthoDB" id="183331at2"/>
<dbReference type="Gene3D" id="1.10.10.60">
    <property type="entry name" value="Homeodomain-like"/>
    <property type="match status" value="1"/>
</dbReference>
<dbReference type="PROSITE" id="PS01124">
    <property type="entry name" value="HTH_ARAC_FAMILY_2"/>
    <property type="match status" value="1"/>
</dbReference>
<dbReference type="GO" id="GO:0043565">
    <property type="term" value="F:sequence-specific DNA binding"/>
    <property type="evidence" value="ECO:0007669"/>
    <property type="project" value="InterPro"/>
</dbReference>
<dbReference type="InterPro" id="IPR018060">
    <property type="entry name" value="HTH_AraC"/>
</dbReference>